<evidence type="ECO:0000256" key="1">
    <source>
        <dbReference type="SAM" id="Phobius"/>
    </source>
</evidence>
<feature type="transmembrane region" description="Helical" evidence="1">
    <location>
        <begin position="63"/>
        <end position="86"/>
    </location>
</feature>
<dbReference type="Proteomes" id="UP000054166">
    <property type="component" value="Unassembled WGS sequence"/>
</dbReference>
<keyword evidence="1" id="KW-0812">Transmembrane</keyword>
<gene>
    <name evidence="3" type="ORF">PILCRDRAFT_502013</name>
    <name evidence="2" type="ORF">PILCRDRAFT_744038</name>
</gene>
<reference evidence="2 4" key="1">
    <citation type="submission" date="2014-04" db="EMBL/GenBank/DDBJ databases">
        <authorList>
            <consortium name="DOE Joint Genome Institute"/>
            <person name="Kuo A."/>
            <person name="Tarkka M."/>
            <person name="Buscot F."/>
            <person name="Kohler A."/>
            <person name="Nagy L.G."/>
            <person name="Floudas D."/>
            <person name="Copeland A."/>
            <person name="Barry K.W."/>
            <person name="Cichocki N."/>
            <person name="Veneault-Fourrey C."/>
            <person name="LaButti K."/>
            <person name="Lindquist E.A."/>
            <person name="Lipzen A."/>
            <person name="Lundell T."/>
            <person name="Morin E."/>
            <person name="Murat C."/>
            <person name="Sun H."/>
            <person name="Tunlid A."/>
            <person name="Henrissat B."/>
            <person name="Grigoriev I.V."/>
            <person name="Hibbett D.S."/>
            <person name="Martin F."/>
            <person name="Nordberg H.P."/>
            <person name="Cantor M.N."/>
            <person name="Hua S.X."/>
        </authorList>
    </citation>
    <scope>NUCLEOTIDE SEQUENCE [LARGE SCALE GENOMIC DNA]</scope>
    <source>
        <strain evidence="2 4">F 1598</strain>
    </source>
</reference>
<accession>A0A0C3B4L5</accession>
<reference evidence="4" key="2">
    <citation type="submission" date="2015-01" db="EMBL/GenBank/DDBJ databases">
        <title>Evolutionary Origins and Diversification of the Mycorrhizal Mutualists.</title>
        <authorList>
            <consortium name="DOE Joint Genome Institute"/>
            <consortium name="Mycorrhizal Genomics Consortium"/>
            <person name="Kohler A."/>
            <person name="Kuo A."/>
            <person name="Nagy L.G."/>
            <person name="Floudas D."/>
            <person name="Copeland A."/>
            <person name="Barry K.W."/>
            <person name="Cichocki N."/>
            <person name="Veneault-Fourrey C."/>
            <person name="LaButti K."/>
            <person name="Lindquist E.A."/>
            <person name="Lipzen A."/>
            <person name="Lundell T."/>
            <person name="Morin E."/>
            <person name="Murat C."/>
            <person name="Riley R."/>
            <person name="Ohm R."/>
            <person name="Sun H."/>
            <person name="Tunlid A."/>
            <person name="Henrissat B."/>
            <person name="Grigoriev I.V."/>
            <person name="Hibbett D.S."/>
            <person name="Martin F."/>
        </authorList>
    </citation>
    <scope>NUCLEOTIDE SEQUENCE [LARGE SCALE GENOMIC DNA]</scope>
    <source>
        <strain evidence="4">F 1598</strain>
    </source>
</reference>
<sequence>MTDRTLVQTGATRPHPGSYMWDHTSTGICPGPMHCYFLHTSRLLYLFYWHPYYNTKGYNLVNYVLQTIRVISHVLLILFVPSLNVIECRRNHHHRFRVLWFRSKHHGFESHQDHQSRAPSGSGSVRTIDDGSSFRLATTSSVLTAAAFMV</sequence>
<name>A0A0C3B4L5_PILCF</name>
<reference evidence="2" key="3">
    <citation type="submission" date="2015-02" db="EMBL/GenBank/DDBJ databases">
        <title>Evolutionary Origins and Diversification of the Mycorrhizal Mutualists.</title>
        <authorList>
            <consortium name="DOE Joint Genome Institute"/>
            <consortium name="Mycorrhizal Genomics Consortium"/>
            <person name="Kohler A."/>
            <person name="Kuo A."/>
            <person name="Nagy L.G."/>
            <person name="Floudas D."/>
            <person name="Copeland A."/>
            <person name="Barry K.W."/>
            <person name="Cichocki N."/>
            <person name="Veneault-Fourrey C."/>
            <person name="LaButti K."/>
            <person name="Lindquist E.A."/>
            <person name="Lipzen A."/>
            <person name="Lundell T."/>
            <person name="Morin E."/>
            <person name="Murat C."/>
            <person name="Riley R."/>
            <person name="Ohm R."/>
            <person name="Sun H."/>
            <person name="Tunlid A."/>
            <person name="Henrissat B."/>
            <person name="Grigoriev I.V."/>
            <person name="Hibbett D.S."/>
            <person name="Martin F."/>
        </authorList>
    </citation>
    <scope>NUCLEOTIDE SEQUENCE</scope>
    <source>
        <strain evidence="2">F 1598</strain>
    </source>
</reference>
<proteinExistence type="predicted"/>
<dbReference type="EMBL" id="KN833149">
    <property type="protein sequence ID" value="KIM72237.1"/>
    <property type="molecule type" value="Genomic_DNA"/>
</dbReference>
<evidence type="ECO:0000313" key="2">
    <source>
        <dbReference type="EMBL" id="KIM72237.1"/>
    </source>
</evidence>
<evidence type="ECO:0000313" key="3">
    <source>
        <dbReference type="EMBL" id="KIM81457.1"/>
    </source>
</evidence>
<organism evidence="2 4">
    <name type="scientific">Piloderma croceum (strain F 1598)</name>
    <dbReference type="NCBI Taxonomy" id="765440"/>
    <lineage>
        <taxon>Eukaryota</taxon>
        <taxon>Fungi</taxon>
        <taxon>Dikarya</taxon>
        <taxon>Basidiomycota</taxon>
        <taxon>Agaricomycotina</taxon>
        <taxon>Agaricomycetes</taxon>
        <taxon>Agaricomycetidae</taxon>
        <taxon>Atheliales</taxon>
        <taxon>Atheliaceae</taxon>
        <taxon>Piloderma</taxon>
    </lineage>
</organism>
<dbReference type="AlphaFoldDB" id="A0A0C3B4L5"/>
<keyword evidence="1" id="KW-0472">Membrane</keyword>
<dbReference type="EMBL" id="KN832999">
    <property type="protein sequence ID" value="KIM81457.1"/>
    <property type="molecule type" value="Genomic_DNA"/>
</dbReference>
<evidence type="ECO:0000313" key="4">
    <source>
        <dbReference type="Proteomes" id="UP000054166"/>
    </source>
</evidence>
<protein>
    <submittedName>
        <fullName evidence="2">Uncharacterized protein</fullName>
    </submittedName>
</protein>
<keyword evidence="1" id="KW-1133">Transmembrane helix</keyword>
<keyword evidence="4" id="KW-1185">Reference proteome</keyword>
<dbReference type="HOGENOM" id="CLU_1741278_0_0_1"/>